<protein>
    <submittedName>
        <fullName evidence="1">DUF4868 domain-containing protein</fullName>
    </submittedName>
</protein>
<gene>
    <name evidence="1" type="ORF">FOM92_10585</name>
</gene>
<accession>A0A553WAC3</accession>
<reference evidence="1 2" key="1">
    <citation type="submission" date="2019-07" db="EMBL/GenBank/DDBJ databases">
        <authorList>
            <person name="Park M."/>
        </authorList>
    </citation>
    <scope>NUCLEOTIDE SEQUENCE [LARGE SCALE GENOMIC DNA]</scope>
    <source>
        <strain evidence="1 2">KCTC32445</strain>
    </source>
</reference>
<dbReference type="AlphaFoldDB" id="A0A553WAC3"/>
<dbReference type="EMBL" id="VKKU01000002">
    <property type="protein sequence ID" value="TSB01622.1"/>
    <property type="molecule type" value="Genomic_DNA"/>
</dbReference>
<proteinExistence type="predicted"/>
<sequence>MENSNWDHINCGPYRAFKSSNLQDLAMPIPENFANFDIDNAGVTVWLFKKSGGGAGAAPTFSGRWIATTDELDAALKNAVFDARARIEEVLEYGLLAQNHEASVLAIDTLETFADRIIAATANPLPQRQIRNNAQIRNSEFYVIRLTSNGEILHAIHKTDASWKSRKQFQAIQAFFHNETMGLQEDPPVTLSRKVDFFIFGDRIYIENKRSFESVLSYRQAHEEEFAALRAEEPFAALFTDIAPLVAFVGTNRIQLRRVCAIRQKGHYRNQDFMQRLRAQFANYNLTIHFDENGRVNPTLETCADIITALLDHRLTSAFSENIYDVPDATRVN</sequence>
<dbReference type="Pfam" id="PF16162">
    <property type="entry name" value="KwaB"/>
    <property type="match status" value="1"/>
</dbReference>
<dbReference type="OrthoDB" id="8387556at2"/>
<comment type="caution">
    <text evidence="1">The sequence shown here is derived from an EMBL/GenBank/DDBJ whole genome shotgun (WGS) entry which is preliminary data.</text>
</comment>
<evidence type="ECO:0000313" key="1">
    <source>
        <dbReference type="EMBL" id="TSB01622.1"/>
    </source>
</evidence>
<name>A0A553WAC3_9SPHN</name>
<organism evidence="1 2">
    <name type="scientific">Sphingorhabdus contaminans</name>
    <dbReference type="NCBI Taxonomy" id="1343899"/>
    <lineage>
        <taxon>Bacteria</taxon>
        <taxon>Pseudomonadati</taxon>
        <taxon>Pseudomonadota</taxon>
        <taxon>Alphaproteobacteria</taxon>
        <taxon>Sphingomonadales</taxon>
        <taxon>Sphingomonadaceae</taxon>
        <taxon>Sphingorhabdus</taxon>
    </lineage>
</organism>
<dbReference type="Proteomes" id="UP000320160">
    <property type="component" value="Unassembled WGS sequence"/>
</dbReference>
<evidence type="ECO:0000313" key="2">
    <source>
        <dbReference type="Proteomes" id="UP000320160"/>
    </source>
</evidence>
<dbReference type="InterPro" id="IPR032359">
    <property type="entry name" value="KwaB-like"/>
</dbReference>
<keyword evidence="2" id="KW-1185">Reference proteome</keyword>